<name>A0ABU5QKR6_9BACT</name>
<evidence type="ECO:0000313" key="1">
    <source>
        <dbReference type="EMBL" id="MEA5257655.1"/>
    </source>
</evidence>
<proteinExistence type="predicted"/>
<accession>A0ABU5QKR6</accession>
<organism evidence="1 2">
    <name type="scientific">Arcicella aquatica</name>
    <dbReference type="NCBI Taxonomy" id="217141"/>
    <lineage>
        <taxon>Bacteria</taxon>
        <taxon>Pseudomonadati</taxon>
        <taxon>Bacteroidota</taxon>
        <taxon>Cytophagia</taxon>
        <taxon>Cytophagales</taxon>
        <taxon>Flectobacillaceae</taxon>
        <taxon>Arcicella</taxon>
    </lineage>
</organism>
<dbReference type="Proteomes" id="UP001304671">
    <property type="component" value="Unassembled WGS sequence"/>
</dbReference>
<sequence>MTYVSIEIFKTSVSNQRASEEILNLLKISFPHLKMNFDLDDCDKILRIQGHSFCSTNIIEILSNMGHHCERIE</sequence>
<dbReference type="EMBL" id="JAYFUL010000009">
    <property type="protein sequence ID" value="MEA5257655.1"/>
    <property type="molecule type" value="Genomic_DNA"/>
</dbReference>
<evidence type="ECO:0000313" key="2">
    <source>
        <dbReference type="Proteomes" id="UP001304671"/>
    </source>
</evidence>
<dbReference type="RefSeq" id="WP_323248175.1">
    <property type="nucleotide sequence ID" value="NZ_JAYFUL010000009.1"/>
</dbReference>
<gene>
    <name evidence="1" type="ORF">VB264_07660</name>
</gene>
<reference evidence="1 2" key="1">
    <citation type="submission" date="2023-12" db="EMBL/GenBank/DDBJ databases">
        <title>Novel species of the genus Arcicella isolated from rivers.</title>
        <authorList>
            <person name="Lu H."/>
        </authorList>
    </citation>
    <scope>NUCLEOTIDE SEQUENCE [LARGE SCALE GENOMIC DNA]</scope>
    <source>
        <strain evidence="1 2">LMG 21963</strain>
    </source>
</reference>
<keyword evidence="2" id="KW-1185">Reference proteome</keyword>
<comment type="caution">
    <text evidence="1">The sequence shown here is derived from an EMBL/GenBank/DDBJ whole genome shotgun (WGS) entry which is preliminary data.</text>
</comment>
<protein>
    <submittedName>
        <fullName evidence="1">Uncharacterized protein</fullName>
    </submittedName>
</protein>